<proteinExistence type="predicted"/>
<accession>A0ABY2VU58</accession>
<evidence type="ECO:0000313" key="5">
    <source>
        <dbReference type="Proteomes" id="UP000307164"/>
    </source>
</evidence>
<keyword evidence="1" id="KW-0677">Repeat</keyword>
<comment type="caution">
    <text evidence="4">The sequence shown here is derived from an EMBL/GenBank/DDBJ whole genome shotgun (WGS) entry which is preliminary data.</text>
</comment>
<evidence type="ECO:0000313" key="4">
    <source>
        <dbReference type="EMBL" id="TMO71705.1"/>
    </source>
</evidence>
<feature type="domain" description="Teneurin-like YD-shell" evidence="3">
    <location>
        <begin position="3"/>
        <end position="299"/>
    </location>
</feature>
<evidence type="ECO:0000256" key="2">
    <source>
        <dbReference type="SAM" id="MobiDB-lite"/>
    </source>
</evidence>
<sequence length="652" mass="71147">MLFTYDGLNRLKTETNAYGVLNPVTLHYCYDALGNMLKKGNDVGCSSGSNDFSYGSSARNNANAGPHALLEDLRINTARTFNYDNNGNVLKDGDREFSYSGFDKVTRIRQAGNMQVNFAYDANMSRYYRNDDYLNTQNIDKGKVNTETFYLGAFERITKADGHSGGTTLYQYNVGNMQITEDRVTGKITEQLMIRDHLGSVLAVSKVNAPQNAGEVTQTFRYDPFGQQFALQDSGFSAFTGYMRQGFTGHEMLNGLNVIHMNGRIYDPTIGRFLQADPFIQAPSNSQSYNRYSYVLNNPLSYTDPSGYISLSKLFSPLLRPVMRLSSKIIGPELTNLIGSVIFTKLGGPLGAAYWSYNFTRAMGGSMSGALKGAIMASVTSAVGGIDTGNVIGNMIVSGVVGGIMADLNGGNFGHAFWAAGLNSAFGGQNVSTNPILNVLASAAIGGTISKVTGGKFANGARSAAFSSAMRQNWGKSTINARASSGVSSSSNDNNTKKRYQITSSDGNKTIILKVANGLPDVIAGLDDNFAQIEELLLSEFEDGIFIIDVNANSNLKHAGIFDSMRNGRIEINPNTTVGVGNSLLTLGHEVIHYRDWQQNKAFWPQHSTQTEVNAFNWEMKHFKSFLPSSEHDSYKMDIDQNLRKVRNGTYP</sequence>
<dbReference type="Pfam" id="PF25023">
    <property type="entry name" value="TEN_YD-shell"/>
    <property type="match status" value="1"/>
</dbReference>
<dbReference type="RefSeq" id="WP_138676699.1">
    <property type="nucleotide sequence ID" value="NZ_PNBW01000096.1"/>
</dbReference>
<dbReference type="Gene3D" id="2.180.10.10">
    <property type="entry name" value="RHS repeat-associated core"/>
    <property type="match status" value="1"/>
</dbReference>
<dbReference type="NCBIfam" id="TIGR03696">
    <property type="entry name" value="Rhs_assc_core"/>
    <property type="match status" value="1"/>
</dbReference>
<keyword evidence="5" id="KW-1185">Reference proteome</keyword>
<dbReference type="Proteomes" id="UP000307164">
    <property type="component" value="Unassembled WGS sequence"/>
</dbReference>
<dbReference type="EMBL" id="PNBW01000096">
    <property type="protein sequence ID" value="TMO71705.1"/>
    <property type="molecule type" value="Genomic_DNA"/>
</dbReference>
<feature type="region of interest" description="Disordered" evidence="2">
    <location>
        <begin position="482"/>
        <end position="501"/>
    </location>
</feature>
<protein>
    <recommendedName>
        <fullName evidence="3">Teneurin-like YD-shell domain-containing protein</fullName>
    </recommendedName>
</protein>
<evidence type="ECO:0000259" key="3">
    <source>
        <dbReference type="Pfam" id="PF25023"/>
    </source>
</evidence>
<dbReference type="InterPro" id="IPR022385">
    <property type="entry name" value="Rhs_assc_core"/>
</dbReference>
<name>A0ABY2VU58_9GAMM</name>
<evidence type="ECO:0000256" key="1">
    <source>
        <dbReference type="ARBA" id="ARBA00022737"/>
    </source>
</evidence>
<dbReference type="InterPro" id="IPR050708">
    <property type="entry name" value="T6SS_VgrG/RHS"/>
</dbReference>
<organism evidence="4 5">
    <name type="scientific">Pseudoalteromonas aurantia</name>
    <dbReference type="NCBI Taxonomy" id="43654"/>
    <lineage>
        <taxon>Bacteria</taxon>
        <taxon>Pseudomonadati</taxon>
        <taxon>Pseudomonadota</taxon>
        <taxon>Gammaproteobacteria</taxon>
        <taxon>Alteromonadales</taxon>
        <taxon>Pseudoalteromonadaceae</taxon>
        <taxon>Pseudoalteromonas</taxon>
    </lineage>
</organism>
<dbReference type="InterPro" id="IPR056823">
    <property type="entry name" value="TEN-like_YD-shell"/>
</dbReference>
<dbReference type="PANTHER" id="PTHR32305:SF15">
    <property type="entry name" value="PROTEIN RHSA-RELATED"/>
    <property type="match status" value="1"/>
</dbReference>
<dbReference type="PANTHER" id="PTHR32305">
    <property type="match status" value="1"/>
</dbReference>
<gene>
    <name evidence="4" type="ORF">CWC20_16735</name>
</gene>
<reference evidence="5" key="1">
    <citation type="submission" date="2019-06" db="EMBL/GenBank/DDBJ databases">
        <title>Co-occurence of chitin degradation, pigmentation and bioactivity in marine Pseudoalteromonas.</title>
        <authorList>
            <person name="Sonnenschein E.C."/>
            <person name="Bech P.K."/>
        </authorList>
    </citation>
    <scope>NUCLEOTIDE SEQUENCE [LARGE SCALE GENOMIC DNA]</scope>
    <source>
        <strain evidence="5">S3895</strain>
    </source>
</reference>